<sequence length="394" mass="46290">MARSLKASYSFYDIVRNALLVASYTACSFMGCTNSLPQSLASLISALIGLSGPMSSVREREECSPLRTRIPFSNYCSIVFNWAMPRQSQMLLVEIAGASRYETEFKDKLGKEDVVDLELLDRQLPLYSGGASSNEMKSIETAVKELGLLENRSRKNRETKIDDNSKKIEDALWNLEEYREKGEMREIGYYDAFKLQTEQEDYHANVTRLKLAGMWDEIIGLLRRYELPDEFECREDWVELGTRFRRLMEPLDIANYNRFSMDKTTGAYMKPEESSEPRPSRYRYPQRWLVHASRKPAGYFESCFWFKVEDLRIRIYTSDQKENRDAAFEKVKDRVLELEENVLQWVEEGLLRRDVFFEKSTFVKWWWGLPERHRMKSRIARFMGGQGKEPSFFS</sequence>
<accession>A0A9Q0KMT3</accession>
<dbReference type="InterPro" id="IPR044214">
    <property type="entry name" value="EDS1-like"/>
</dbReference>
<comment type="caution">
    <text evidence="2">The sequence shown here is derived from an EMBL/GenBank/DDBJ whole genome shotgun (WGS) entry which is preliminary data.</text>
</comment>
<keyword evidence="3" id="KW-1185">Reference proteome</keyword>
<name>A0A9Q0KMT3_9MAGN</name>
<dbReference type="PANTHER" id="PTHR47090">
    <property type="entry name" value="PROTEIN EDS1-RELATED"/>
    <property type="match status" value="1"/>
</dbReference>
<protein>
    <recommendedName>
        <fullName evidence="1">EDS1 EP domain-containing protein</fullName>
    </recommendedName>
</protein>
<reference evidence="2" key="1">
    <citation type="journal article" date="2023" name="Plant J.">
        <title>The genome of the king protea, Protea cynaroides.</title>
        <authorList>
            <person name="Chang J."/>
            <person name="Duong T.A."/>
            <person name="Schoeman C."/>
            <person name="Ma X."/>
            <person name="Roodt D."/>
            <person name="Barker N."/>
            <person name="Li Z."/>
            <person name="Van de Peer Y."/>
            <person name="Mizrachi E."/>
        </authorList>
    </citation>
    <scope>NUCLEOTIDE SEQUENCE</scope>
    <source>
        <tissue evidence="2">Young leaves</tissue>
    </source>
</reference>
<dbReference type="Proteomes" id="UP001141806">
    <property type="component" value="Unassembled WGS sequence"/>
</dbReference>
<dbReference type="PROSITE" id="PS51257">
    <property type="entry name" value="PROKAR_LIPOPROTEIN"/>
    <property type="match status" value="1"/>
</dbReference>
<dbReference type="AlphaFoldDB" id="A0A9Q0KMT3"/>
<feature type="domain" description="EDS1 EP" evidence="1">
    <location>
        <begin position="174"/>
        <end position="381"/>
    </location>
</feature>
<organism evidence="2 3">
    <name type="scientific">Protea cynaroides</name>
    <dbReference type="NCBI Taxonomy" id="273540"/>
    <lineage>
        <taxon>Eukaryota</taxon>
        <taxon>Viridiplantae</taxon>
        <taxon>Streptophyta</taxon>
        <taxon>Embryophyta</taxon>
        <taxon>Tracheophyta</taxon>
        <taxon>Spermatophyta</taxon>
        <taxon>Magnoliopsida</taxon>
        <taxon>Proteales</taxon>
        <taxon>Proteaceae</taxon>
        <taxon>Protea</taxon>
    </lineage>
</organism>
<dbReference type="EMBL" id="JAMYWD010000004">
    <property type="protein sequence ID" value="KAJ4973412.1"/>
    <property type="molecule type" value="Genomic_DNA"/>
</dbReference>
<dbReference type="PANTHER" id="PTHR47090:SF2">
    <property type="entry name" value="PROTEIN EDS1-RELATED"/>
    <property type="match status" value="1"/>
</dbReference>
<dbReference type="OrthoDB" id="426718at2759"/>
<evidence type="ECO:0000313" key="3">
    <source>
        <dbReference type="Proteomes" id="UP001141806"/>
    </source>
</evidence>
<dbReference type="InterPro" id="IPR041266">
    <property type="entry name" value="EDS1_EP"/>
</dbReference>
<proteinExistence type="predicted"/>
<dbReference type="GO" id="GO:0006952">
    <property type="term" value="P:defense response"/>
    <property type="evidence" value="ECO:0007669"/>
    <property type="project" value="InterPro"/>
</dbReference>
<dbReference type="Pfam" id="PF18117">
    <property type="entry name" value="EDS1_EP"/>
    <property type="match status" value="1"/>
</dbReference>
<evidence type="ECO:0000313" key="2">
    <source>
        <dbReference type="EMBL" id="KAJ4973412.1"/>
    </source>
</evidence>
<gene>
    <name evidence="2" type="ORF">NE237_006586</name>
</gene>
<evidence type="ECO:0000259" key="1">
    <source>
        <dbReference type="Pfam" id="PF18117"/>
    </source>
</evidence>